<gene>
    <name evidence="1" type="ORF">EXIGLDRAFT_698846</name>
</gene>
<evidence type="ECO:0000313" key="2">
    <source>
        <dbReference type="Proteomes" id="UP000077266"/>
    </source>
</evidence>
<evidence type="ECO:0008006" key="3">
    <source>
        <dbReference type="Google" id="ProtNLM"/>
    </source>
</evidence>
<sequence>MAARSMRSTCSGTKVATPDEAKLVVHGVVCGYLPKIEWRLSAEERRDIRPGDVFVWEDHAANADTGGTSLERWTDGRHWGPSRMRDEFLFYYERESESDDLGYSRDPGTARMISVDPTRYMRDQPQPTGPRAPSLPLNANGALNPNRLIKQAYSVIVIRNGVPSKWHLTTYFTKASLPMLHSVRDIPALRNLRLPEANYIFFKAYKAQVAARAAQSSHSAAAAASFGSPSPPPPTSPYGPRVLPGINAVLPAARTSRSPPLGSVPVPIPVRYATPGLPSPTELSPICYPHRNPEDQRAIQAFQRFSPPRKSP</sequence>
<organism evidence="1 2">
    <name type="scientific">Exidia glandulosa HHB12029</name>
    <dbReference type="NCBI Taxonomy" id="1314781"/>
    <lineage>
        <taxon>Eukaryota</taxon>
        <taxon>Fungi</taxon>
        <taxon>Dikarya</taxon>
        <taxon>Basidiomycota</taxon>
        <taxon>Agaricomycotina</taxon>
        <taxon>Agaricomycetes</taxon>
        <taxon>Auriculariales</taxon>
        <taxon>Exidiaceae</taxon>
        <taxon>Exidia</taxon>
    </lineage>
</organism>
<name>A0A165MK83_EXIGL</name>
<keyword evidence="2" id="KW-1185">Reference proteome</keyword>
<dbReference type="InParanoid" id="A0A165MK83"/>
<dbReference type="Proteomes" id="UP000077266">
    <property type="component" value="Unassembled WGS sequence"/>
</dbReference>
<dbReference type="PANTHER" id="PTHR28027">
    <property type="entry name" value="TRANSCRIPTIONAL REGULATOR MIT1"/>
    <property type="match status" value="1"/>
</dbReference>
<dbReference type="EMBL" id="KV425910">
    <property type="protein sequence ID" value="KZV99392.1"/>
    <property type="molecule type" value="Genomic_DNA"/>
</dbReference>
<evidence type="ECO:0000313" key="1">
    <source>
        <dbReference type="EMBL" id="KZV99392.1"/>
    </source>
</evidence>
<dbReference type="GO" id="GO:0003677">
    <property type="term" value="F:DNA binding"/>
    <property type="evidence" value="ECO:0007669"/>
    <property type="project" value="TreeGrafter"/>
</dbReference>
<dbReference type="OrthoDB" id="5572844at2759"/>
<dbReference type="Pfam" id="PF09729">
    <property type="entry name" value="Gti1_Pac2"/>
    <property type="match status" value="1"/>
</dbReference>
<proteinExistence type="predicted"/>
<dbReference type="PANTHER" id="PTHR28027:SF1">
    <property type="entry name" value="CAMP INDEPENDENT REGULATORY PROTEIN (AFU_ORTHOLOGUE AFUA_3G09640)"/>
    <property type="match status" value="1"/>
</dbReference>
<reference evidence="1 2" key="1">
    <citation type="journal article" date="2016" name="Mol. Biol. Evol.">
        <title>Comparative Genomics of Early-Diverging Mushroom-Forming Fungi Provides Insights into the Origins of Lignocellulose Decay Capabilities.</title>
        <authorList>
            <person name="Nagy L.G."/>
            <person name="Riley R."/>
            <person name="Tritt A."/>
            <person name="Adam C."/>
            <person name="Daum C."/>
            <person name="Floudas D."/>
            <person name="Sun H."/>
            <person name="Yadav J.S."/>
            <person name="Pangilinan J."/>
            <person name="Larsson K.H."/>
            <person name="Matsuura K."/>
            <person name="Barry K."/>
            <person name="Labutti K."/>
            <person name="Kuo R."/>
            <person name="Ohm R.A."/>
            <person name="Bhattacharya S.S."/>
            <person name="Shirouzu T."/>
            <person name="Yoshinaga Y."/>
            <person name="Martin F.M."/>
            <person name="Grigoriev I.V."/>
            <person name="Hibbett D.S."/>
        </authorList>
    </citation>
    <scope>NUCLEOTIDE SEQUENCE [LARGE SCALE GENOMIC DNA]</scope>
    <source>
        <strain evidence="1 2">HHB12029</strain>
    </source>
</reference>
<dbReference type="InterPro" id="IPR018608">
    <property type="entry name" value="Gti1/Pac2"/>
</dbReference>
<dbReference type="AlphaFoldDB" id="A0A165MK83"/>
<accession>A0A165MK83</accession>
<protein>
    <recommendedName>
        <fullName evidence="3">Gti1/Pac2 family-domain-containing protein</fullName>
    </recommendedName>
</protein>